<proteinExistence type="predicted"/>
<reference evidence="1 2" key="1">
    <citation type="submission" date="2014-06" db="EMBL/GenBank/DDBJ databases">
        <title>Draft genome sequence of Paenibacillus sp. MSt1.</title>
        <authorList>
            <person name="Aw Y.K."/>
            <person name="Ong K.S."/>
            <person name="Gan H.M."/>
            <person name="Lee S.M."/>
        </authorList>
    </citation>
    <scope>NUCLEOTIDE SEQUENCE [LARGE SCALE GENOMIC DNA]</scope>
    <source>
        <strain evidence="1 2">MSt1</strain>
    </source>
</reference>
<sequence length="62" mass="6755">MAAAVASKAIETGLAGYTEGLDRSLVFVLKIDRTGMNFGVISTAISDAEGDRYRRYQRIART</sequence>
<name>A0A081NUM5_9BACL</name>
<evidence type="ECO:0000313" key="2">
    <source>
        <dbReference type="Proteomes" id="UP000028123"/>
    </source>
</evidence>
<protein>
    <submittedName>
        <fullName evidence="1">Uncharacterized protein</fullName>
    </submittedName>
</protein>
<dbReference type="Proteomes" id="UP000028123">
    <property type="component" value="Unassembled WGS sequence"/>
</dbReference>
<comment type="caution">
    <text evidence="1">The sequence shown here is derived from an EMBL/GenBank/DDBJ whole genome shotgun (WGS) entry which is preliminary data.</text>
</comment>
<organism evidence="1 2">
    <name type="scientific">Paenibacillus tyrfis</name>
    <dbReference type="NCBI Taxonomy" id="1501230"/>
    <lineage>
        <taxon>Bacteria</taxon>
        <taxon>Bacillati</taxon>
        <taxon>Bacillota</taxon>
        <taxon>Bacilli</taxon>
        <taxon>Bacillales</taxon>
        <taxon>Paenibacillaceae</taxon>
        <taxon>Paenibacillus</taxon>
    </lineage>
</organism>
<dbReference type="AlphaFoldDB" id="A0A081NUM5"/>
<keyword evidence="2" id="KW-1185">Reference proteome</keyword>
<evidence type="ECO:0000313" key="1">
    <source>
        <dbReference type="EMBL" id="KEQ22148.1"/>
    </source>
</evidence>
<gene>
    <name evidence="1" type="ORF">ET33_27745</name>
</gene>
<accession>A0A081NUM5</accession>
<dbReference type="EMBL" id="JNVM01000043">
    <property type="protein sequence ID" value="KEQ22148.1"/>
    <property type="molecule type" value="Genomic_DNA"/>
</dbReference>